<dbReference type="EMBL" id="BNJF01000001">
    <property type="protein sequence ID" value="GHO42495.1"/>
    <property type="molecule type" value="Genomic_DNA"/>
</dbReference>
<keyword evidence="2" id="KW-1185">Reference proteome</keyword>
<comment type="caution">
    <text evidence="1">The sequence shown here is derived from an EMBL/GenBank/DDBJ whole genome shotgun (WGS) entry which is preliminary data.</text>
</comment>
<dbReference type="RefSeq" id="WP_220192031.1">
    <property type="nucleotide sequence ID" value="NZ_BNJF01000001.1"/>
</dbReference>
<organism evidence="1 2">
    <name type="scientific">Ktedonospora formicarum</name>
    <dbReference type="NCBI Taxonomy" id="2778364"/>
    <lineage>
        <taxon>Bacteria</taxon>
        <taxon>Bacillati</taxon>
        <taxon>Chloroflexota</taxon>
        <taxon>Ktedonobacteria</taxon>
        <taxon>Ktedonobacterales</taxon>
        <taxon>Ktedonobacteraceae</taxon>
        <taxon>Ktedonospora</taxon>
    </lineage>
</organism>
<reference evidence="1" key="1">
    <citation type="submission" date="2020-10" db="EMBL/GenBank/DDBJ databases">
        <title>Taxonomic study of unclassified bacteria belonging to the class Ktedonobacteria.</title>
        <authorList>
            <person name="Yabe S."/>
            <person name="Wang C.M."/>
            <person name="Zheng Y."/>
            <person name="Sakai Y."/>
            <person name="Cavaletti L."/>
            <person name="Monciardini P."/>
            <person name="Donadio S."/>
        </authorList>
    </citation>
    <scope>NUCLEOTIDE SEQUENCE</scope>
    <source>
        <strain evidence="1">SOSP1-1</strain>
    </source>
</reference>
<proteinExistence type="predicted"/>
<name>A0A8J3HWU8_9CHLR</name>
<protein>
    <recommendedName>
        <fullName evidence="3">DUF1326 domain-containing protein</fullName>
    </recommendedName>
</protein>
<sequence length="179" mass="19754">MKVSIEQQYLVRGEAFGARGCSGCTCDPCDCNPCNCGDGVAIPRWRVSGYAPSHGSVEAFDVSGLFILSLAQPRVEGGVWQEVLLVDNKASVKQIAALLIAFESRLESMPAEIASSSHRRQRSVYMVPMQYRKNERGGWLEVNHASEVSIPVREDVDSLLITWRYAGPMASRGRFHFSS</sequence>
<dbReference type="Proteomes" id="UP000612362">
    <property type="component" value="Unassembled WGS sequence"/>
</dbReference>
<accession>A0A8J3HWU8</accession>
<evidence type="ECO:0008006" key="3">
    <source>
        <dbReference type="Google" id="ProtNLM"/>
    </source>
</evidence>
<evidence type="ECO:0000313" key="2">
    <source>
        <dbReference type="Proteomes" id="UP000612362"/>
    </source>
</evidence>
<gene>
    <name evidence="1" type="ORF">KSX_06580</name>
</gene>
<dbReference type="AlphaFoldDB" id="A0A8J3HWU8"/>
<evidence type="ECO:0000313" key="1">
    <source>
        <dbReference type="EMBL" id="GHO42495.1"/>
    </source>
</evidence>